<evidence type="ECO:0000256" key="1">
    <source>
        <dbReference type="SAM" id="SignalP"/>
    </source>
</evidence>
<reference evidence="2 3" key="1">
    <citation type="submission" date="2024-11" db="EMBL/GenBank/DDBJ databases">
        <title>Using genomics to understand microbial adaptation to soil warming.</title>
        <authorList>
            <person name="Deangelis K.M. PhD."/>
        </authorList>
    </citation>
    <scope>NUCLEOTIDE SEQUENCE [LARGE SCALE GENOMIC DNA]</scope>
    <source>
        <strain evidence="2 3">GAS97</strain>
    </source>
</reference>
<organism evidence="2 3">
    <name type="scientific">Caballeronia udeis</name>
    <dbReference type="NCBI Taxonomy" id="1232866"/>
    <lineage>
        <taxon>Bacteria</taxon>
        <taxon>Pseudomonadati</taxon>
        <taxon>Pseudomonadota</taxon>
        <taxon>Betaproteobacteria</taxon>
        <taxon>Burkholderiales</taxon>
        <taxon>Burkholderiaceae</taxon>
        <taxon>Caballeronia</taxon>
    </lineage>
</organism>
<name>A0ABW8MDY7_9BURK</name>
<dbReference type="Gene3D" id="2.40.360.20">
    <property type="match status" value="1"/>
</dbReference>
<accession>A0ABW8MDY7</accession>
<keyword evidence="1" id="KW-0732">Signal</keyword>
<feature type="chain" id="PRO_5045459905" description="Lipoprotein" evidence="1">
    <location>
        <begin position="34"/>
        <end position="262"/>
    </location>
</feature>
<evidence type="ECO:0008006" key="4">
    <source>
        <dbReference type="Google" id="ProtNLM"/>
    </source>
</evidence>
<keyword evidence="3" id="KW-1185">Reference proteome</keyword>
<gene>
    <name evidence="2" type="ORF">ABH943_001906</name>
</gene>
<dbReference type="EMBL" id="JBIYDN010000004">
    <property type="protein sequence ID" value="MFK4441891.1"/>
    <property type="molecule type" value="Genomic_DNA"/>
</dbReference>
<feature type="signal peptide" evidence="1">
    <location>
        <begin position="1"/>
        <end position="33"/>
    </location>
</feature>
<dbReference type="Proteomes" id="UP001620514">
    <property type="component" value="Unassembled WGS sequence"/>
</dbReference>
<evidence type="ECO:0000313" key="2">
    <source>
        <dbReference type="EMBL" id="MFK4441891.1"/>
    </source>
</evidence>
<proteinExistence type="predicted"/>
<protein>
    <recommendedName>
        <fullName evidence="4">Lipoprotein</fullName>
    </recommendedName>
</protein>
<evidence type="ECO:0000313" key="3">
    <source>
        <dbReference type="Proteomes" id="UP001620514"/>
    </source>
</evidence>
<comment type="caution">
    <text evidence="2">The sequence shown here is derived from an EMBL/GenBank/DDBJ whole genome shotgun (WGS) entry which is preliminary data.</text>
</comment>
<dbReference type="RefSeq" id="WP_404605926.1">
    <property type="nucleotide sequence ID" value="NZ_JBIYDN010000004.1"/>
</dbReference>
<sequence length="262" mass="27565">MTDRPFIFKPRRVAVPFTVVALVMTITMPKAHASAACDAPWMHPNGSFTLTSTPSHTVTQFDVLAFDKKDGEHCTGKVRTTAAMSMGGQAAKSESVMTLQIADGRASVQSENAKGSLHSMSMGGLMSANSTTETSGLLSYVGEITGEGQQFPVTRMDGSASGTLSQAGGAGGQFAAPKMVVSTSVRQVGKQEQLDTVVGKLACWPVSYDKTQSGTVTMMGKTNTINSVTRVVDHFCPSTGLVMRKDMTTNGKQASQVVTALK</sequence>